<dbReference type="GO" id="GO:0003677">
    <property type="term" value="F:DNA binding"/>
    <property type="evidence" value="ECO:0007669"/>
    <property type="project" value="InterPro"/>
</dbReference>
<evidence type="ECO:0000313" key="2">
    <source>
        <dbReference type="EMBL" id="KAE9382400.1"/>
    </source>
</evidence>
<evidence type="ECO:0000313" key="3">
    <source>
        <dbReference type="Proteomes" id="UP000799118"/>
    </source>
</evidence>
<keyword evidence="3" id="KW-1185">Reference proteome</keyword>
<dbReference type="AlphaFoldDB" id="A0A6A4GA97"/>
<dbReference type="Gene3D" id="1.10.10.650">
    <property type="entry name" value="RuvA domain 2-like"/>
    <property type="match status" value="1"/>
</dbReference>
<dbReference type="Proteomes" id="UP000799118">
    <property type="component" value="Unassembled WGS sequence"/>
</dbReference>
<accession>A0A6A4GA97</accession>
<dbReference type="Pfam" id="PF14641">
    <property type="entry name" value="HTH_44"/>
    <property type="match status" value="1"/>
</dbReference>
<dbReference type="EMBL" id="ML771617">
    <property type="protein sequence ID" value="KAE9382400.1"/>
    <property type="molecule type" value="Genomic_DNA"/>
</dbReference>
<evidence type="ECO:0000259" key="1">
    <source>
        <dbReference type="Pfam" id="PF14641"/>
    </source>
</evidence>
<organism evidence="2 3">
    <name type="scientific">Gymnopus androsaceus JB14</name>
    <dbReference type="NCBI Taxonomy" id="1447944"/>
    <lineage>
        <taxon>Eukaryota</taxon>
        <taxon>Fungi</taxon>
        <taxon>Dikarya</taxon>
        <taxon>Basidiomycota</taxon>
        <taxon>Agaricomycotina</taxon>
        <taxon>Agaricomycetes</taxon>
        <taxon>Agaricomycetidae</taxon>
        <taxon>Agaricales</taxon>
        <taxon>Marasmiineae</taxon>
        <taxon>Omphalotaceae</taxon>
        <taxon>Gymnopus</taxon>
    </lineage>
</organism>
<feature type="non-terminal residue" evidence="2">
    <location>
        <position position="1"/>
    </location>
</feature>
<dbReference type="InterPro" id="IPR023319">
    <property type="entry name" value="Tex-like_HTH_dom_sf"/>
</dbReference>
<sequence>GELVMAVTFALQSMFVDEYEVPYIWMHRHDYISHFDINDTHSPRQELLSLPDLWRIYALGKKYRS</sequence>
<dbReference type="OrthoDB" id="3033961at2759"/>
<gene>
    <name evidence="2" type="ORF">BT96DRAFT_785886</name>
</gene>
<reference evidence="2" key="1">
    <citation type="journal article" date="2019" name="Environ. Microbiol.">
        <title>Fungal ecological strategies reflected in gene transcription - a case study of two litter decomposers.</title>
        <authorList>
            <person name="Barbi F."/>
            <person name="Kohler A."/>
            <person name="Barry K."/>
            <person name="Baskaran P."/>
            <person name="Daum C."/>
            <person name="Fauchery L."/>
            <person name="Ihrmark K."/>
            <person name="Kuo A."/>
            <person name="LaButti K."/>
            <person name="Lipzen A."/>
            <person name="Morin E."/>
            <person name="Grigoriev I.V."/>
            <person name="Henrissat B."/>
            <person name="Lindahl B."/>
            <person name="Martin F."/>
        </authorList>
    </citation>
    <scope>NUCLEOTIDE SEQUENCE</scope>
    <source>
        <strain evidence="2">JB14</strain>
    </source>
</reference>
<feature type="non-terminal residue" evidence="2">
    <location>
        <position position="65"/>
    </location>
</feature>
<proteinExistence type="predicted"/>
<feature type="domain" description="Helix-turn-helix DNA-binding" evidence="1">
    <location>
        <begin position="3"/>
        <end position="65"/>
    </location>
</feature>
<protein>
    <recommendedName>
        <fullName evidence="1">Helix-turn-helix DNA-binding domain-containing protein</fullName>
    </recommendedName>
</protein>
<dbReference type="InterPro" id="IPR028088">
    <property type="entry name" value="Spt6_HTH_DNA-bd_dom"/>
</dbReference>
<name>A0A6A4GA97_9AGAR</name>